<dbReference type="AlphaFoldDB" id="A0A0A5GH11"/>
<evidence type="ECO:0000313" key="4">
    <source>
        <dbReference type="Proteomes" id="UP000030528"/>
    </source>
</evidence>
<keyword evidence="2" id="KW-0472">Membrane</keyword>
<dbReference type="Proteomes" id="UP000030528">
    <property type="component" value="Unassembled WGS sequence"/>
</dbReference>
<keyword evidence="2" id="KW-1133">Transmembrane helix</keyword>
<evidence type="ECO:0000256" key="2">
    <source>
        <dbReference type="SAM" id="Phobius"/>
    </source>
</evidence>
<reference evidence="3 4" key="1">
    <citation type="submission" date="2013-08" db="EMBL/GenBank/DDBJ databases">
        <authorList>
            <person name="Huang J."/>
            <person name="Wang G."/>
        </authorList>
    </citation>
    <scope>NUCLEOTIDE SEQUENCE [LARGE SCALE GENOMIC DNA]</scope>
    <source>
        <strain evidence="3 4">JSM 076056</strain>
    </source>
</reference>
<proteinExistence type="predicted"/>
<dbReference type="eggNOG" id="ENOG5033K9Z">
    <property type="taxonomic scope" value="Bacteria"/>
</dbReference>
<evidence type="ECO:0000313" key="3">
    <source>
        <dbReference type="EMBL" id="KGX92506.1"/>
    </source>
</evidence>
<gene>
    <name evidence="3" type="ORF">N781_16825</name>
</gene>
<feature type="region of interest" description="Disordered" evidence="1">
    <location>
        <begin position="131"/>
        <end position="153"/>
    </location>
</feature>
<name>A0A0A5GH11_9BACI</name>
<keyword evidence="2" id="KW-0812">Transmembrane</keyword>
<feature type="transmembrane region" description="Helical" evidence="2">
    <location>
        <begin position="53"/>
        <end position="71"/>
    </location>
</feature>
<feature type="transmembrane region" description="Helical" evidence="2">
    <location>
        <begin position="12"/>
        <end position="33"/>
    </location>
</feature>
<protein>
    <submittedName>
        <fullName evidence="3">Uncharacterized protein</fullName>
    </submittedName>
</protein>
<dbReference type="STRING" id="1385510.GCA_000425205_02067"/>
<sequence length="182" mass="20680">MSRDVLTIGRLFLLIVPIGFEIIGTQVGFFSILLSDSKLKFLEGMGEMRKIRLLQYAGGAMIFLLILLIGCSDREQYIYKGNSENWEARLKVTVMEEGVTKDFTLNYRGELKDLTDANEIMYEYRTASSSGKSTANFSEEPPSDKSFSHHSGSNRIAFNENQTVDVIVKWGEEEEKIELKNE</sequence>
<evidence type="ECO:0000256" key="1">
    <source>
        <dbReference type="SAM" id="MobiDB-lite"/>
    </source>
</evidence>
<organism evidence="3 4">
    <name type="scientific">Pontibacillus halophilus JSM 076056 = DSM 19796</name>
    <dbReference type="NCBI Taxonomy" id="1385510"/>
    <lineage>
        <taxon>Bacteria</taxon>
        <taxon>Bacillati</taxon>
        <taxon>Bacillota</taxon>
        <taxon>Bacilli</taxon>
        <taxon>Bacillales</taxon>
        <taxon>Bacillaceae</taxon>
        <taxon>Pontibacillus</taxon>
    </lineage>
</organism>
<comment type="caution">
    <text evidence="3">The sequence shown here is derived from an EMBL/GenBank/DDBJ whole genome shotgun (WGS) entry which is preliminary data.</text>
</comment>
<accession>A0A0A5GH11</accession>
<dbReference type="EMBL" id="AVPE01000006">
    <property type="protein sequence ID" value="KGX92506.1"/>
    <property type="molecule type" value="Genomic_DNA"/>
</dbReference>
<keyword evidence="4" id="KW-1185">Reference proteome</keyword>